<evidence type="ECO:0000256" key="7">
    <source>
        <dbReference type="RuleBase" id="RU363069"/>
    </source>
</evidence>
<keyword evidence="7" id="KW-0255">Endonuclease</keyword>
<dbReference type="Gene3D" id="3.60.21.10">
    <property type="match status" value="1"/>
</dbReference>
<organism evidence="10 11">
    <name type="scientific">Romboutsia maritimum</name>
    <dbReference type="NCBI Taxonomy" id="2020948"/>
    <lineage>
        <taxon>Bacteria</taxon>
        <taxon>Bacillati</taxon>
        <taxon>Bacillota</taxon>
        <taxon>Clostridia</taxon>
        <taxon>Peptostreptococcales</taxon>
        <taxon>Peptostreptococcaceae</taxon>
        <taxon>Romboutsia</taxon>
    </lineage>
</organism>
<evidence type="ECO:0000256" key="5">
    <source>
        <dbReference type="ARBA" id="ARBA00022801"/>
    </source>
</evidence>
<keyword evidence="7" id="KW-0233">DNA recombination</keyword>
<keyword evidence="6 7" id="KW-0269">Exonuclease</keyword>
<dbReference type="GO" id="GO:0004519">
    <property type="term" value="F:endonuclease activity"/>
    <property type="evidence" value="ECO:0007669"/>
    <property type="project" value="UniProtKB-KW"/>
</dbReference>
<comment type="subunit">
    <text evidence="2 7">Heterodimer of SbcC and SbcD.</text>
</comment>
<dbReference type="EMBL" id="NOJZ02000013">
    <property type="protein sequence ID" value="RDY23406.1"/>
    <property type="molecule type" value="Genomic_DNA"/>
</dbReference>
<name>A0A371ISE2_9FIRM</name>
<dbReference type="PANTHER" id="PTHR30337">
    <property type="entry name" value="COMPONENT OF ATP-DEPENDENT DSDNA EXONUCLEASE"/>
    <property type="match status" value="1"/>
</dbReference>
<dbReference type="InterPro" id="IPR041796">
    <property type="entry name" value="Mre11_N"/>
</dbReference>
<dbReference type="GO" id="GO:0006260">
    <property type="term" value="P:DNA replication"/>
    <property type="evidence" value="ECO:0007669"/>
    <property type="project" value="UniProtKB-KW"/>
</dbReference>
<comment type="caution">
    <text evidence="10">The sequence shown here is derived from an EMBL/GenBank/DDBJ whole genome shotgun (WGS) entry which is preliminary data.</text>
</comment>
<keyword evidence="4 7" id="KW-0540">Nuclease</keyword>
<keyword evidence="11" id="KW-1185">Reference proteome</keyword>
<dbReference type="InterPro" id="IPR026843">
    <property type="entry name" value="SbcD_C"/>
</dbReference>
<evidence type="ECO:0000256" key="1">
    <source>
        <dbReference type="ARBA" id="ARBA00010555"/>
    </source>
</evidence>
<comment type="similarity">
    <text evidence="1 7">Belongs to the SbcD family.</text>
</comment>
<sequence>MRFIHTSDWHLGKSLEGHSRLEEQEKFCEEFIEIVNENNIDMVIISGDIYDTSNPPAQAEKLFYKTVSKLADNGNRCVLIISGNHDNPERLAAVTPLAHEQGIIILGYPLSFTQEAKYKNFEIIESKEGCTKINIKGEKVTLITLPYPSERRLNEVIGSSDNDEERQKTYSEKIGNIFRSLEENFSEDDIKICVSHLFVVGGESTDSERPIQLGGSLLVDKKDLPSKAQYIALGHLHKPQKVSQRLNAYYSGSPLQYSKDERAYTKGAYIVDISAKENPTINPIYFKNYKPIEVFKCIGIEEAIKICEENKNRDIWSYFEINTDEVISQSDIKKMKELLKDIIEIRPIISSEYEHQNVDIKEKSMVELFKEFYTFSRGLEPKGELMDLFLDIISEEGDTQDETN</sequence>
<dbReference type="Proteomes" id="UP000243494">
    <property type="component" value="Unassembled WGS sequence"/>
</dbReference>
<keyword evidence="5 7" id="KW-0378">Hydrolase</keyword>
<dbReference type="Pfam" id="PF00149">
    <property type="entry name" value="Metallophos"/>
    <property type="match status" value="1"/>
</dbReference>
<dbReference type="GO" id="GO:0008408">
    <property type="term" value="F:3'-5' exonuclease activity"/>
    <property type="evidence" value="ECO:0007669"/>
    <property type="project" value="InterPro"/>
</dbReference>
<feature type="domain" description="Calcineurin-like phosphoesterase" evidence="8">
    <location>
        <begin position="1"/>
        <end position="239"/>
    </location>
</feature>
<dbReference type="NCBIfam" id="TIGR00619">
    <property type="entry name" value="sbcd"/>
    <property type="match status" value="1"/>
</dbReference>
<keyword evidence="7" id="KW-0235">DNA replication</keyword>
<evidence type="ECO:0000259" key="8">
    <source>
        <dbReference type="Pfam" id="PF00149"/>
    </source>
</evidence>
<dbReference type="InterPro" id="IPR050535">
    <property type="entry name" value="DNA_Repair-Maintenance_Comp"/>
</dbReference>
<dbReference type="PANTHER" id="PTHR30337:SF0">
    <property type="entry name" value="NUCLEASE SBCCD SUBUNIT D"/>
    <property type="match status" value="1"/>
</dbReference>
<dbReference type="AlphaFoldDB" id="A0A371ISE2"/>
<feature type="domain" description="Nuclease SbcCD subunit D C-terminal" evidence="9">
    <location>
        <begin position="296"/>
        <end position="374"/>
    </location>
</feature>
<dbReference type="InterPro" id="IPR004843">
    <property type="entry name" value="Calcineurin-like_PHP"/>
</dbReference>
<comment type="function">
    <text evidence="7">SbcCD cleaves DNA hairpin structures. These structures can inhibit DNA replication and are intermediates in certain DNA recombination reactions. The complex acts as a 3'-&gt;5' double strand exonuclease that can open hairpins. It also has a 5' single-strand endonuclease activity.</text>
</comment>
<evidence type="ECO:0000256" key="3">
    <source>
        <dbReference type="ARBA" id="ARBA00013365"/>
    </source>
</evidence>
<reference evidence="10 11" key="1">
    <citation type="journal article" date="2017" name="Genome Announc.">
        <title>Draft Genome Sequence of Romboutsia maritimum sp. nov. Strain CCRI-22766(T), Isolated from Coastal Estuarine Mud.</title>
        <authorList>
            <person name="Maheux A.F."/>
            <person name="Boudreau D.K."/>
            <person name="Berube E."/>
            <person name="Boissinot M."/>
            <person name="Raymond F."/>
            <person name="Brodeur S."/>
            <person name="Corbeil J."/>
            <person name="Brightwell G."/>
            <person name="Broda D."/>
            <person name="Omar R.F."/>
            <person name="Bergeron M.G."/>
        </authorList>
    </citation>
    <scope>NUCLEOTIDE SEQUENCE [LARGE SCALE GENOMIC DNA]</scope>
    <source>
        <strain evidence="10 11">CCRI-22766</strain>
    </source>
</reference>
<dbReference type="SUPFAM" id="SSF56300">
    <property type="entry name" value="Metallo-dependent phosphatases"/>
    <property type="match status" value="1"/>
</dbReference>
<protein>
    <recommendedName>
        <fullName evidence="3 7">Nuclease SbcCD subunit D</fullName>
    </recommendedName>
</protein>
<evidence type="ECO:0000259" key="9">
    <source>
        <dbReference type="Pfam" id="PF12320"/>
    </source>
</evidence>
<evidence type="ECO:0000313" key="10">
    <source>
        <dbReference type="EMBL" id="RDY23406.1"/>
    </source>
</evidence>
<dbReference type="CDD" id="cd00840">
    <property type="entry name" value="MPP_Mre11_N"/>
    <property type="match status" value="1"/>
</dbReference>
<gene>
    <name evidence="7" type="primary">sbcD</name>
    <name evidence="10" type="ORF">CHF27_008575</name>
</gene>
<evidence type="ECO:0000256" key="2">
    <source>
        <dbReference type="ARBA" id="ARBA00011322"/>
    </source>
</evidence>
<dbReference type="OrthoDB" id="9773856at2"/>
<accession>A0A371ISE2</accession>
<dbReference type="InterPro" id="IPR004593">
    <property type="entry name" value="SbcD"/>
</dbReference>
<dbReference type="InterPro" id="IPR029052">
    <property type="entry name" value="Metallo-depent_PP-like"/>
</dbReference>
<dbReference type="RefSeq" id="WP_095405142.1">
    <property type="nucleotide sequence ID" value="NZ_NOJZ02000013.1"/>
</dbReference>
<evidence type="ECO:0000256" key="4">
    <source>
        <dbReference type="ARBA" id="ARBA00022722"/>
    </source>
</evidence>
<evidence type="ECO:0000256" key="6">
    <source>
        <dbReference type="ARBA" id="ARBA00022839"/>
    </source>
</evidence>
<dbReference type="Pfam" id="PF12320">
    <property type="entry name" value="SbcD_C"/>
    <property type="match status" value="1"/>
</dbReference>
<dbReference type="GO" id="GO:0006310">
    <property type="term" value="P:DNA recombination"/>
    <property type="evidence" value="ECO:0007669"/>
    <property type="project" value="UniProtKB-KW"/>
</dbReference>
<evidence type="ECO:0000313" key="11">
    <source>
        <dbReference type="Proteomes" id="UP000243494"/>
    </source>
</evidence>
<proteinExistence type="inferred from homology"/>